<organism evidence="2 3">
    <name type="scientific">Austropuccinia psidii MF-1</name>
    <dbReference type="NCBI Taxonomy" id="1389203"/>
    <lineage>
        <taxon>Eukaryota</taxon>
        <taxon>Fungi</taxon>
        <taxon>Dikarya</taxon>
        <taxon>Basidiomycota</taxon>
        <taxon>Pucciniomycotina</taxon>
        <taxon>Pucciniomycetes</taxon>
        <taxon>Pucciniales</taxon>
        <taxon>Sphaerophragmiaceae</taxon>
        <taxon>Austropuccinia</taxon>
    </lineage>
</organism>
<gene>
    <name evidence="2" type="ORF">O181_013239</name>
</gene>
<proteinExistence type="predicted"/>
<accession>A0A9Q3BXT9</accession>
<reference evidence="2" key="1">
    <citation type="submission" date="2021-03" db="EMBL/GenBank/DDBJ databases">
        <title>Draft genome sequence of rust myrtle Austropuccinia psidii MF-1, a brazilian biotype.</title>
        <authorList>
            <person name="Quecine M.C."/>
            <person name="Pachon D.M.R."/>
            <person name="Bonatelli M.L."/>
            <person name="Correr F.H."/>
            <person name="Franceschini L.M."/>
            <person name="Leite T.F."/>
            <person name="Margarido G.R.A."/>
            <person name="Almeida C.A."/>
            <person name="Ferrarezi J.A."/>
            <person name="Labate C.A."/>
        </authorList>
    </citation>
    <scope>NUCLEOTIDE SEQUENCE</scope>
    <source>
        <strain evidence="2">MF-1</strain>
    </source>
</reference>
<evidence type="ECO:0000313" key="2">
    <source>
        <dbReference type="EMBL" id="MBW0473524.1"/>
    </source>
</evidence>
<feature type="region of interest" description="Disordered" evidence="1">
    <location>
        <begin position="1"/>
        <end position="39"/>
    </location>
</feature>
<evidence type="ECO:0000256" key="1">
    <source>
        <dbReference type="SAM" id="MobiDB-lite"/>
    </source>
</evidence>
<protein>
    <submittedName>
        <fullName evidence="2">Uncharacterized protein</fullName>
    </submittedName>
</protein>
<dbReference type="Proteomes" id="UP000765509">
    <property type="component" value="Unassembled WGS sequence"/>
</dbReference>
<name>A0A9Q3BXT9_9BASI</name>
<evidence type="ECO:0000313" key="3">
    <source>
        <dbReference type="Proteomes" id="UP000765509"/>
    </source>
</evidence>
<dbReference type="AlphaFoldDB" id="A0A9Q3BXT9"/>
<keyword evidence="3" id="KW-1185">Reference proteome</keyword>
<feature type="region of interest" description="Disordered" evidence="1">
    <location>
        <begin position="70"/>
        <end position="92"/>
    </location>
</feature>
<sequence length="92" mass="10584">MANSHPRVSRKYDHHIQRRKKPHQCRWPLDNVKSNPPYDPEVAAKIPIHFMEIDRRKNFIFSGWAPGNVTPVSRDTASEGTETPIVTTTHQG</sequence>
<comment type="caution">
    <text evidence="2">The sequence shown here is derived from an EMBL/GenBank/DDBJ whole genome shotgun (WGS) entry which is preliminary data.</text>
</comment>
<dbReference type="EMBL" id="AVOT02003439">
    <property type="protein sequence ID" value="MBW0473524.1"/>
    <property type="molecule type" value="Genomic_DNA"/>
</dbReference>